<keyword evidence="3" id="KW-1185">Reference proteome</keyword>
<evidence type="ECO:0000313" key="3">
    <source>
        <dbReference type="Proteomes" id="UP000000925"/>
    </source>
</evidence>
<feature type="transmembrane region" description="Helical" evidence="1">
    <location>
        <begin position="19"/>
        <end position="37"/>
    </location>
</feature>
<dbReference type="KEGG" id="caa:Caka_0581"/>
<sequence>MNANIETQADNEEKLHCRWFLLGIIPSLFIGSALVPMEIGANQYLALYGILFVSSCGYVTVGMKKSIKRHVTVGTALIWSAPFIPIILLIVAYDFIRPLIR</sequence>
<keyword evidence="1" id="KW-0472">Membrane</keyword>
<gene>
    <name evidence="2" type="ordered locus">Caka_0581</name>
</gene>
<dbReference type="EMBL" id="CP001998">
    <property type="protein sequence ID" value="ADE53606.1"/>
    <property type="molecule type" value="Genomic_DNA"/>
</dbReference>
<dbReference type="STRING" id="583355.Caka_0581"/>
<reference evidence="2 3" key="1">
    <citation type="journal article" date="2010" name="Stand. Genomic Sci.">
        <title>Complete genome sequence of Coraliomargarita akajimensis type strain (04OKA010-24).</title>
        <authorList>
            <person name="Mavromatis K."/>
            <person name="Abt B."/>
            <person name="Brambilla E."/>
            <person name="Lapidus A."/>
            <person name="Copeland A."/>
            <person name="Deshpande S."/>
            <person name="Nolan M."/>
            <person name="Lucas S."/>
            <person name="Tice H."/>
            <person name="Cheng J.F."/>
            <person name="Han C."/>
            <person name="Detter J.C."/>
            <person name="Woyke T."/>
            <person name="Goodwin L."/>
            <person name="Pitluck S."/>
            <person name="Held B."/>
            <person name="Brettin T."/>
            <person name="Tapia R."/>
            <person name="Ivanova N."/>
            <person name="Mikhailova N."/>
            <person name="Pati A."/>
            <person name="Liolios K."/>
            <person name="Chen A."/>
            <person name="Palaniappan K."/>
            <person name="Land M."/>
            <person name="Hauser L."/>
            <person name="Chang Y.J."/>
            <person name="Jeffries C.D."/>
            <person name="Rohde M."/>
            <person name="Goker M."/>
            <person name="Bristow J."/>
            <person name="Eisen J.A."/>
            <person name="Markowitz V."/>
            <person name="Hugenholtz P."/>
            <person name="Klenk H.P."/>
            <person name="Kyrpides N.C."/>
        </authorList>
    </citation>
    <scope>NUCLEOTIDE SEQUENCE [LARGE SCALE GENOMIC DNA]</scope>
    <source>
        <strain evidence="3">DSM 45221 / IAM 15411 / JCM 23193 / KCTC 12865</strain>
    </source>
</reference>
<accession>D5ENU7</accession>
<dbReference type="Proteomes" id="UP000000925">
    <property type="component" value="Chromosome"/>
</dbReference>
<keyword evidence="1" id="KW-0812">Transmembrane</keyword>
<dbReference type="HOGENOM" id="CLU_2286747_0_0_0"/>
<evidence type="ECO:0000256" key="1">
    <source>
        <dbReference type="SAM" id="Phobius"/>
    </source>
</evidence>
<feature type="transmembrane region" description="Helical" evidence="1">
    <location>
        <begin position="43"/>
        <end position="61"/>
    </location>
</feature>
<keyword evidence="1" id="KW-1133">Transmembrane helix</keyword>
<organism evidence="2 3">
    <name type="scientific">Coraliomargarita akajimensis (strain DSM 45221 / IAM 15411 / JCM 23193 / KCTC 12865 / 04OKA010-24)</name>
    <dbReference type="NCBI Taxonomy" id="583355"/>
    <lineage>
        <taxon>Bacteria</taxon>
        <taxon>Pseudomonadati</taxon>
        <taxon>Verrucomicrobiota</taxon>
        <taxon>Opitutia</taxon>
        <taxon>Puniceicoccales</taxon>
        <taxon>Coraliomargaritaceae</taxon>
        <taxon>Coraliomargarita</taxon>
    </lineage>
</organism>
<dbReference type="AlphaFoldDB" id="D5ENU7"/>
<name>D5ENU7_CORAD</name>
<evidence type="ECO:0000313" key="2">
    <source>
        <dbReference type="EMBL" id="ADE53606.1"/>
    </source>
</evidence>
<feature type="transmembrane region" description="Helical" evidence="1">
    <location>
        <begin position="73"/>
        <end position="96"/>
    </location>
</feature>
<proteinExistence type="predicted"/>
<protein>
    <submittedName>
        <fullName evidence="2">Uncharacterized protein</fullName>
    </submittedName>
</protein>